<protein>
    <submittedName>
        <fullName evidence="2">Uncharacterized protein</fullName>
    </submittedName>
</protein>
<proteinExistence type="predicted"/>
<evidence type="ECO:0000313" key="3">
    <source>
        <dbReference type="Proteomes" id="UP000003688"/>
    </source>
</evidence>
<organism evidence="2 3">
    <name type="scientific">Pedosphaera parvula (strain Ellin514)</name>
    <dbReference type="NCBI Taxonomy" id="320771"/>
    <lineage>
        <taxon>Bacteria</taxon>
        <taxon>Pseudomonadati</taxon>
        <taxon>Verrucomicrobiota</taxon>
        <taxon>Pedosphaerae</taxon>
        <taxon>Pedosphaerales</taxon>
        <taxon>Pedosphaeraceae</taxon>
        <taxon>Pedosphaera</taxon>
    </lineage>
</organism>
<keyword evidence="3" id="KW-1185">Reference proteome</keyword>
<feature type="chain" id="PRO_5002894931" evidence="1">
    <location>
        <begin position="29"/>
        <end position="76"/>
    </location>
</feature>
<dbReference type="AlphaFoldDB" id="B9XIC8"/>
<accession>B9XIC8</accession>
<sequence length="76" mass="7865" precursor="true">MIFHLNFMKKFIFCIAISALALAPSSYAGDAKPCTGKDKVACSADKKDCCSNKSSCSKAVSKSVLMSPKAAAAAGK</sequence>
<evidence type="ECO:0000256" key="1">
    <source>
        <dbReference type="SAM" id="SignalP"/>
    </source>
</evidence>
<name>B9XIC8_PEDPL</name>
<evidence type="ECO:0000313" key="2">
    <source>
        <dbReference type="EMBL" id="EEF60389.1"/>
    </source>
</evidence>
<gene>
    <name evidence="2" type="ORF">Cflav_PD3359</name>
</gene>
<feature type="signal peptide" evidence="1">
    <location>
        <begin position="1"/>
        <end position="28"/>
    </location>
</feature>
<reference evidence="2 3" key="1">
    <citation type="journal article" date="2011" name="J. Bacteriol.">
        <title>Genome sequence of 'Pedosphaera parvula' Ellin514, an aerobic Verrucomicrobial isolate from pasture soil.</title>
        <authorList>
            <person name="Kant R."/>
            <person name="van Passel M.W."/>
            <person name="Sangwan P."/>
            <person name="Palva A."/>
            <person name="Lucas S."/>
            <person name="Copeland A."/>
            <person name="Lapidus A."/>
            <person name="Glavina Del Rio T."/>
            <person name="Dalin E."/>
            <person name="Tice H."/>
            <person name="Bruce D."/>
            <person name="Goodwin L."/>
            <person name="Pitluck S."/>
            <person name="Chertkov O."/>
            <person name="Larimer F.W."/>
            <person name="Land M.L."/>
            <person name="Hauser L."/>
            <person name="Brettin T.S."/>
            <person name="Detter J.C."/>
            <person name="Han S."/>
            <person name="de Vos W.M."/>
            <person name="Janssen P.H."/>
            <person name="Smidt H."/>
        </authorList>
    </citation>
    <scope>NUCLEOTIDE SEQUENCE [LARGE SCALE GENOMIC DNA]</scope>
    <source>
        <strain evidence="2 3">Ellin514</strain>
    </source>
</reference>
<dbReference type="Proteomes" id="UP000003688">
    <property type="component" value="Unassembled WGS sequence"/>
</dbReference>
<comment type="caution">
    <text evidence="2">The sequence shown here is derived from an EMBL/GenBank/DDBJ whole genome shotgun (WGS) entry which is preliminary data.</text>
</comment>
<keyword evidence="1" id="KW-0732">Signal</keyword>
<dbReference type="EMBL" id="ABOX02000017">
    <property type="protein sequence ID" value="EEF60389.1"/>
    <property type="molecule type" value="Genomic_DNA"/>
</dbReference>